<name>A0A0K0DD02_ANGCA</name>
<evidence type="ECO:0000256" key="2">
    <source>
        <dbReference type="ARBA" id="ARBA00022692"/>
    </source>
</evidence>
<dbReference type="WBParaSite" id="ACAC_0000852601-mRNA-1">
    <property type="protein sequence ID" value="ACAC_0000852601-mRNA-1"/>
    <property type="gene ID" value="ACAC_0000852601"/>
</dbReference>
<accession>A0A0K0DD02</accession>
<evidence type="ECO:0000256" key="3">
    <source>
        <dbReference type="ARBA" id="ARBA00022989"/>
    </source>
</evidence>
<feature type="transmembrane region" description="Helical" evidence="5">
    <location>
        <begin position="174"/>
        <end position="194"/>
    </location>
</feature>
<feature type="transmembrane region" description="Helical" evidence="5">
    <location>
        <begin position="200"/>
        <end position="219"/>
    </location>
</feature>
<dbReference type="GO" id="GO:0016020">
    <property type="term" value="C:membrane"/>
    <property type="evidence" value="ECO:0007669"/>
    <property type="project" value="UniProtKB-SubCell"/>
</dbReference>
<keyword evidence="2 5" id="KW-0812">Transmembrane</keyword>
<dbReference type="AlphaFoldDB" id="A0A0K0DD02"/>
<dbReference type="PANTHER" id="PTHR23051:SF0">
    <property type="entry name" value="SOLUTE CARRIER FAMILY 35 MEMBER F5"/>
    <property type="match status" value="1"/>
</dbReference>
<evidence type="ECO:0000313" key="6">
    <source>
        <dbReference type="Proteomes" id="UP000035642"/>
    </source>
</evidence>
<evidence type="ECO:0000256" key="1">
    <source>
        <dbReference type="ARBA" id="ARBA00004141"/>
    </source>
</evidence>
<comment type="subcellular location">
    <subcellularLocation>
        <location evidence="1">Membrane</location>
        <topology evidence="1">Multi-pass membrane protein</topology>
    </subcellularLocation>
</comment>
<feature type="transmembrane region" description="Helical" evidence="5">
    <location>
        <begin position="270"/>
        <end position="291"/>
    </location>
</feature>
<dbReference type="Proteomes" id="UP000035642">
    <property type="component" value="Unassembled WGS sequence"/>
</dbReference>
<organism evidence="6 7">
    <name type="scientific">Angiostrongylus cantonensis</name>
    <name type="common">Rat lungworm</name>
    <dbReference type="NCBI Taxonomy" id="6313"/>
    <lineage>
        <taxon>Eukaryota</taxon>
        <taxon>Metazoa</taxon>
        <taxon>Ecdysozoa</taxon>
        <taxon>Nematoda</taxon>
        <taxon>Chromadorea</taxon>
        <taxon>Rhabditida</taxon>
        <taxon>Rhabditina</taxon>
        <taxon>Rhabditomorpha</taxon>
        <taxon>Strongyloidea</taxon>
        <taxon>Metastrongylidae</taxon>
        <taxon>Angiostrongylus</taxon>
    </lineage>
</organism>
<feature type="transmembrane region" description="Helical" evidence="5">
    <location>
        <begin position="12"/>
        <end position="31"/>
    </location>
</feature>
<proteinExistence type="predicted"/>
<dbReference type="PANTHER" id="PTHR23051">
    <property type="entry name" value="SOLUTE CARRIER FAMILY 35, MEMBER F5"/>
    <property type="match status" value="1"/>
</dbReference>
<reference evidence="7" key="2">
    <citation type="submission" date="2017-02" db="UniProtKB">
        <authorList>
            <consortium name="WormBaseParasite"/>
        </authorList>
    </citation>
    <scope>IDENTIFICATION</scope>
</reference>
<sequence>MPNPSPQSSDHLITSRSLGIILLLLVNVLWVLTSELTRYVFVDEGFRRPFFTAYVKTCMLTVYMVRYLACERRIDLSTLINVLEVLHVSNSIDNRRSDLKNICLEGYETMTSDSEYDLVQTGVSRAVRFAEHREVRRMPEVEASEARLARQPYSPPLFVCPFSFNIQSHVRHTVFFFAPMWLLCTFTYQAALMFTSVSALNMISSSSPLFVLVFSICFPSSGSKFTLLKISAVSYALYITLYTRYQERSGDISINLMFGKKKHSCGEKRLTSFVFVYSCHIMLLELFLFIVTPPKWQTAI</sequence>
<evidence type="ECO:0000313" key="7">
    <source>
        <dbReference type="WBParaSite" id="ACAC_0000852601-mRNA-1"/>
    </source>
</evidence>
<reference evidence="6" key="1">
    <citation type="submission" date="2012-09" db="EMBL/GenBank/DDBJ databases">
        <authorList>
            <person name="Martin A.A."/>
        </authorList>
    </citation>
    <scope>NUCLEOTIDE SEQUENCE</scope>
</reference>
<keyword evidence="3 5" id="KW-1133">Transmembrane helix</keyword>
<keyword evidence="6" id="KW-1185">Reference proteome</keyword>
<evidence type="ECO:0000256" key="4">
    <source>
        <dbReference type="ARBA" id="ARBA00023136"/>
    </source>
</evidence>
<evidence type="ECO:0000256" key="5">
    <source>
        <dbReference type="SAM" id="Phobius"/>
    </source>
</evidence>
<dbReference type="STRING" id="6313.A0A0K0DD02"/>
<keyword evidence="4 5" id="KW-0472">Membrane</keyword>
<protein>
    <submittedName>
        <fullName evidence="7">DUF1084 domain-containing protein</fullName>
    </submittedName>
</protein>